<dbReference type="InterPro" id="IPR041662">
    <property type="entry name" value="SusD-like_2"/>
</dbReference>
<dbReference type="EMBL" id="LT605205">
    <property type="protein sequence ID" value="SCD18862.1"/>
    <property type="molecule type" value="Genomic_DNA"/>
</dbReference>
<dbReference type="STRING" id="1642647.PSM36_0026"/>
<dbReference type="SUPFAM" id="SSF48452">
    <property type="entry name" value="TPR-like"/>
    <property type="match status" value="1"/>
</dbReference>
<dbReference type="KEGG" id="psac:PSM36_0026"/>
<protein>
    <recommendedName>
        <fullName evidence="3">Starch-binding associating with outer membrane</fullName>
    </recommendedName>
</protein>
<gene>
    <name evidence="1" type="ORF">PSM36_0026</name>
</gene>
<dbReference type="AlphaFoldDB" id="A0A1R3SYH2"/>
<organism evidence="1 2">
    <name type="scientific">Proteiniphilum saccharofermentans</name>
    <dbReference type="NCBI Taxonomy" id="1642647"/>
    <lineage>
        <taxon>Bacteria</taxon>
        <taxon>Pseudomonadati</taxon>
        <taxon>Bacteroidota</taxon>
        <taxon>Bacteroidia</taxon>
        <taxon>Bacteroidales</taxon>
        <taxon>Dysgonomonadaceae</taxon>
        <taxon>Proteiniphilum</taxon>
    </lineage>
</organism>
<name>A0A1R3SYH2_9BACT</name>
<dbReference type="RefSeq" id="WP_076928261.1">
    <property type="nucleotide sequence ID" value="NZ_LT605205.1"/>
</dbReference>
<evidence type="ECO:0008006" key="3">
    <source>
        <dbReference type="Google" id="ProtNLM"/>
    </source>
</evidence>
<proteinExistence type="predicted"/>
<dbReference type="PROSITE" id="PS51257">
    <property type="entry name" value="PROKAR_LIPOPROTEIN"/>
    <property type="match status" value="1"/>
</dbReference>
<evidence type="ECO:0000313" key="1">
    <source>
        <dbReference type="EMBL" id="SCD18862.1"/>
    </source>
</evidence>
<reference evidence="1 2" key="1">
    <citation type="submission" date="2016-08" db="EMBL/GenBank/DDBJ databases">
        <authorList>
            <person name="Seilhamer J.J."/>
        </authorList>
    </citation>
    <scope>NUCLEOTIDE SEQUENCE [LARGE SCALE GENOMIC DNA]</scope>
    <source>
        <strain evidence="1">M3/6</strain>
    </source>
</reference>
<dbReference type="InterPro" id="IPR011990">
    <property type="entry name" value="TPR-like_helical_dom_sf"/>
</dbReference>
<evidence type="ECO:0000313" key="2">
    <source>
        <dbReference type="Proteomes" id="UP000187464"/>
    </source>
</evidence>
<accession>A0A1R3SYH2</accession>
<dbReference type="Proteomes" id="UP000187464">
    <property type="component" value="Chromosome I"/>
</dbReference>
<keyword evidence="2" id="KW-1185">Reference proteome</keyword>
<dbReference type="Gene3D" id="1.25.40.390">
    <property type="match status" value="2"/>
</dbReference>
<sequence length="555" mass="62781">MNKLKSSFIIFLTLILGFIVSCKDLDELNINPNGVDPSIADVNFLLPTVQTNIGQTVYNIGFGTFSGIMQHTQQTGWFGGYNNYDWNTLSHSWNGYYSILMNNDEYFKKAVEHNYEFHEGVARIMRAYVFGLITDIWGDAPYKDALKAEQGSDHFMPAFDPQQEIYHGILVDLDTANTLLSKSANEYRNIVAKQDVIYRGDVSKWQKFANSLALRYYMRLQAKEPTFAEEGIKRIASDPDKYPLIRLAGDDANISFPGTSRATSNPLNTVYDLDPAGAYMRVKMGKTLVDAMRDYNDPRLEVWAEKIKIPLRLVSGTGIDRIVDIDDDHQIREVSQDVVTAFETNGMKVDFDPEYAGVTISHPLVQIFNMNNANASQGTVNPYASHLNSRYRQTADPLVLMRLISAAEVNLILAEAAFRGWIAGNPADYYAEGVRESFKAWGVESEFDSYIGNVSYDGLESIIEQKWIAHWTTAHEAWFDWRRTGLPALKTGPAAVRPVLPVRWYYHTSDEIEKNRANAEAAIERLEATPYQGTDQSKNSAWSKMWLLQGTGKPW</sequence>
<dbReference type="Pfam" id="PF12771">
    <property type="entry name" value="SusD-like_2"/>
    <property type="match status" value="1"/>
</dbReference>